<evidence type="ECO:0000256" key="3">
    <source>
        <dbReference type="PROSITE-ProRule" id="PRU00182"/>
    </source>
</evidence>
<evidence type="ECO:0000256" key="2">
    <source>
        <dbReference type="ARBA" id="ARBA00029460"/>
    </source>
</evidence>
<feature type="domain" description="RNA-binding S4" evidence="4">
    <location>
        <begin position="2"/>
        <end position="32"/>
    </location>
</feature>
<dbReference type="PANTHER" id="PTHR32319:SF0">
    <property type="entry name" value="BACTERIAL HEMOLYSIN-LIKE PROTEIN"/>
    <property type="match status" value="1"/>
</dbReference>
<protein>
    <submittedName>
        <fullName evidence="6">TlyA family RNA methyltransferase</fullName>
    </submittedName>
</protein>
<comment type="caution">
    <text evidence="6">The sequence shown here is derived from an EMBL/GenBank/DDBJ whole genome shotgun (WGS) entry which is preliminary data.</text>
</comment>
<evidence type="ECO:0000313" key="6">
    <source>
        <dbReference type="EMBL" id="MDC7689478.1"/>
    </source>
</evidence>
<dbReference type="Pfam" id="PF01728">
    <property type="entry name" value="FtsJ"/>
    <property type="match status" value="1"/>
</dbReference>
<keyword evidence="6" id="KW-0808">Transferase</keyword>
<dbReference type="InterPro" id="IPR036986">
    <property type="entry name" value="S4_RNA-bd_sf"/>
</dbReference>
<dbReference type="GO" id="GO:0032259">
    <property type="term" value="P:methylation"/>
    <property type="evidence" value="ECO:0007669"/>
    <property type="project" value="UniProtKB-KW"/>
</dbReference>
<dbReference type="PANTHER" id="PTHR32319">
    <property type="entry name" value="BACTERIAL HEMOLYSIN-LIKE PROTEIN"/>
    <property type="match status" value="1"/>
</dbReference>
<dbReference type="InterPro" id="IPR002877">
    <property type="entry name" value="RNA_MeTrfase_FtsJ_dom"/>
</dbReference>
<evidence type="ECO:0000313" key="7">
    <source>
        <dbReference type="Proteomes" id="UP001221566"/>
    </source>
</evidence>
<evidence type="ECO:0000259" key="4">
    <source>
        <dbReference type="Pfam" id="PF01479"/>
    </source>
</evidence>
<accession>A0ABT5I001</accession>
<proteinExistence type="inferred from homology"/>
<dbReference type="InterPro" id="IPR004538">
    <property type="entry name" value="Hemolysin_A/TlyA"/>
</dbReference>
<dbReference type="InterPro" id="IPR002942">
    <property type="entry name" value="S4_RNA-bd"/>
</dbReference>
<dbReference type="Pfam" id="PF01479">
    <property type="entry name" value="S4"/>
    <property type="match status" value="1"/>
</dbReference>
<dbReference type="CDD" id="cd00165">
    <property type="entry name" value="S4"/>
    <property type="match status" value="1"/>
</dbReference>
<feature type="domain" description="Ribosomal RNA methyltransferase FtsJ" evidence="5">
    <location>
        <begin position="63"/>
        <end position="250"/>
    </location>
</feature>
<reference evidence="6 7" key="1">
    <citation type="submission" date="2023-01" db="EMBL/GenBank/DDBJ databases">
        <title>Novel species of the genus Vogesella isolated from rivers.</title>
        <authorList>
            <person name="Lu H."/>
        </authorList>
    </citation>
    <scope>NUCLEOTIDE SEQUENCE [LARGE SCALE GENOMIC DNA]</scope>
    <source>
        <strain evidence="6 7">SH7W</strain>
    </source>
</reference>
<dbReference type="InterPro" id="IPR047048">
    <property type="entry name" value="TlyA"/>
</dbReference>
<organism evidence="6 7">
    <name type="scientific">Vogesella indigofera</name>
    <name type="common">Pseudomonas indigofera</name>
    <dbReference type="NCBI Taxonomy" id="45465"/>
    <lineage>
        <taxon>Bacteria</taxon>
        <taxon>Pseudomonadati</taxon>
        <taxon>Pseudomonadota</taxon>
        <taxon>Betaproteobacteria</taxon>
        <taxon>Neisseriales</taxon>
        <taxon>Chromobacteriaceae</taxon>
        <taxon>Vogesella</taxon>
    </lineage>
</organism>
<gene>
    <name evidence="6" type="ORF">PQU93_01560</name>
</gene>
<dbReference type="Proteomes" id="UP001221566">
    <property type="component" value="Unassembled WGS sequence"/>
</dbReference>
<dbReference type="PIRSF" id="PIRSF005578">
    <property type="entry name" value="TlyA"/>
    <property type="match status" value="1"/>
</dbReference>
<keyword evidence="6" id="KW-0489">Methyltransferase</keyword>
<keyword evidence="7" id="KW-1185">Reference proteome</keyword>
<dbReference type="Gene3D" id="3.40.50.150">
    <property type="entry name" value="Vaccinia Virus protein VP39"/>
    <property type="match status" value="1"/>
</dbReference>
<evidence type="ECO:0000256" key="1">
    <source>
        <dbReference type="ARBA" id="ARBA00022884"/>
    </source>
</evidence>
<dbReference type="Gene3D" id="3.10.290.10">
    <property type="entry name" value="RNA-binding S4 domain"/>
    <property type="match status" value="1"/>
</dbReference>
<dbReference type="GO" id="GO:0008168">
    <property type="term" value="F:methyltransferase activity"/>
    <property type="evidence" value="ECO:0007669"/>
    <property type="project" value="UniProtKB-KW"/>
</dbReference>
<keyword evidence="1 3" id="KW-0694">RNA-binding</keyword>
<dbReference type="EMBL" id="JAQQKY010000001">
    <property type="protein sequence ID" value="MDC7689478.1"/>
    <property type="molecule type" value="Genomic_DNA"/>
</dbReference>
<evidence type="ECO:0000259" key="5">
    <source>
        <dbReference type="Pfam" id="PF01728"/>
    </source>
</evidence>
<dbReference type="InterPro" id="IPR029063">
    <property type="entry name" value="SAM-dependent_MTases_sf"/>
</dbReference>
<comment type="similarity">
    <text evidence="2">Belongs to the TlyA family.</text>
</comment>
<sequence length="255" mass="26753">MQRVDLLLVELGLAPSRTAAQALIAAGRVSVDDGGQLRDIGKASQKLPADSRFVIVPDEADRYVSRGGLKMAGALAQAGLQIGGWTALDVGQSTGGFSDCLLQAGARRVVGVDVGHDQLAPRLAADPRIVAFEGVNARALDHAALLAANDGAPFDLMVCDVSFISLALVYPSALPLIRPGGYLLSLVKPQFEVGREGLGHGGIVRDAQLYAGVEQKISALVAELGFQRLGWFDSPIKGGDGNREFFIFAQRHAAA</sequence>
<name>A0ABT5I001_VOGIN</name>
<dbReference type="SUPFAM" id="SSF53335">
    <property type="entry name" value="S-adenosyl-L-methionine-dependent methyltransferases"/>
    <property type="match status" value="1"/>
</dbReference>
<dbReference type="PROSITE" id="PS50889">
    <property type="entry name" value="S4"/>
    <property type="match status" value="1"/>
</dbReference>
<dbReference type="SUPFAM" id="SSF55174">
    <property type="entry name" value="Alpha-L RNA-binding motif"/>
    <property type="match status" value="1"/>
</dbReference>
<dbReference type="RefSeq" id="WP_272802106.1">
    <property type="nucleotide sequence ID" value="NZ_JAQQKY010000001.1"/>
</dbReference>